<feature type="domain" description="RecJ OB" evidence="9">
    <location>
        <begin position="467"/>
        <end position="576"/>
    </location>
</feature>
<evidence type="ECO:0000256" key="5">
    <source>
        <dbReference type="ARBA" id="ARBA00022839"/>
    </source>
</evidence>
<dbReference type="RefSeq" id="WP_146509872.1">
    <property type="nucleotide sequence ID" value="NZ_SIHI01000001.1"/>
</dbReference>
<dbReference type="Proteomes" id="UP000317243">
    <property type="component" value="Unassembled WGS sequence"/>
</dbReference>
<dbReference type="SUPFAM" id="SSF64182">
    <property type="entry name" value="DHH phosphoesterases"/>
    <property type="match status" value="1"/>
</dbReference>
<dbReference type="InterPro" id="IPR003156">
    <property type="entry name" value="DHHA1_dom"/>
</dbReference>
<reference evidence="10 11" key="1">
    <citation type="submission" date="2019-02" db="EMBL/GenBank/DDBJ databases">
        <title>Deep-cultivation of Planctomycetes and their phenomic and genomic characterization uncovers novel biology.</title>
        <authorList>
            <person name="Wiegand S."/>
            <person name="Jogler M."/>
            <person name="Boedeker C."/>
            <person name="Pinto D."/>
            <person name="Vollmers J."/>
            <person name="Rivas-Marin E."/>
            <person name="Kohn T."/>
            <person name="Peeters S.H."/>
            <person name="Heuer A."/>
            <person name="Rast P."/>
            <person name="Oberbeckmann S."/>
            <person name="Bunk B."/>
            <person name="Jeske O."/>
            <person name="Meyerdierks A."/>
            <person name="Storesund J.E."/>
            <person name="Kallscheuer N."/>
            <person name="Luecker S."/>
            <person name="Lage O.M."/>
            <person name="Pohl T."/>
            <person name="Merkel B.J."/>
            <person name="Hornburger P."/>
            <person name="Mueller R.-W."/>
            <person name="Bruemmer F."/>
            <person name="Labrenz M."/>
            <person name="Spormann A.M."/>
            <person name="Op Den Camp H."/>
            <person name="Overmann J."/>
            <person name="Amann R."/>
            <person name="Jetten M.S.M."/>
            <person name="Mascher T."/>
            <person name="Medema M.H."/>
            <person name="Devos D.P."/>
            <person name="Kaster A.-K."/>
            <person name="Ovreas L."/>
            <person name="Rohde M."/>
            <person name="Galperin M.Y."/>
            <person name="Jogler C."/>
        </authorList>
    </citation>
    <scope>NUCLEOTIDE SEQUENCE [LARGE SCALE GENOMIC DNA]</scope>
    <source>
        <strain evidence="10 11">KOR42</strain>
    </source>
</reference>
<dbReference type="Pfam" id="PF02272">
    <property type="entry name" value="DHHA1"/>
    <property type="match status" value="1"/>
</dbReference>
<dbReference type="GO" id="GO:0006281">
    <property type="term" value="P:DNA repair"/>
    <property type="evidence" value="ECO:0007669"/>
    <property type="project" value="InterPro"/>
</dbReference>
<protein>
    <recommendedName>
        <fullName evidence="2">Single-stranded-DNA-specific exonuclease RecJ</fullName>
    </recommendedName>
</protein>
<dbReference type="AlphaFoldDB" id="A0A5C5X881"/>
<dbReference type="PANTHER" id="PTHR30255:SF2">
    <property type="entry name" value="SINGLE-STRANDED-DNA-SPECIFIC EXONUCLEASE RECJ"/>
    <property type="match status" value="1"/>
</dbReference>
<evidence type="ECO:0000256" key="2">
    <source>
        <dbReference type="ARBA" id="ARBA00019841"/>
    </source>
</evidence>
<comment type="similarity">
    <text evidence="1">Belongs to the RecJ family.</text>
</comment>
<evidence type="ECO:0000256" key="4">
    <source>
        <dbReference type="ARBA" id="ARBA00022801"/>
    </source>
</evidence>
<feature type="coiled-coil region" evidence="6">
    <location>
        <begin position="319"/>
        <end position="346"/>
    </location>
</feature>
<dbReference type="Pfam" id="PF01368">
    <property type="entry name" value="DHH"/>
    <property type="match status" value="1"/>
</dbReference>
<evidence type="ECO:0000259" key="7">
    <source>
        <dbReference type="Pfam" id="PF01368"/>
    </source>
</evidence>
<dbReference type="InterPro" id="IPR004610">
    <property type="entry name" value="RecJ"/>
</dbReference>
<gene>
    <name evidence="10" type="primary">recJ</name>
    <name evidence="10" type="ORF">KOR42_24830</name>
</gene>
<keyword evidence="11" id="KW-1185">Reference proteome</keyword>
<dbReference type="InterPro" id="IPR038763">
    <property type="entry name" value="DHH_sf"/>
</dbReference>
<keyword evidence="5 10" id="KW-0269">Exonuclease</keyword>
<sequence length="589" mass="64324">MPKQWRFASHDQAVIGRLAEEMSCSPLLAQVLAARGVTTKNQADALYSTKMTDLHDPGLLPGISEAADRVVSAIQAKRRITIYGDYDVDGVTATSILWHCLKLAGAQVDYYIPCRLEEGYGLNLDAIQTLYDEDPSRLVITVDCGISSLEEAALAKRLGLELIITDHHTFADQLPEAATNVHPRLPGSEYPFPDLCGAGVAFKLAWAICQKLGDGTKASPRMREYLKAAVGLAAMGTVADVVPLVGENRILVRYGLSTIVEKSMTGLAMLLKVAGLDSQKELSAEDIGFGLAPRINAAGRLGQARLAVELLTTENRQRAAQLADYVDQLNKNRQTVERKMFREAKEMVEDNPDWLETGGLVLASEDWHPGVIGIVASRIAEKFERPAVMIAMNSETQVGQGSGRSFNGFDLHSGLSHCSEYLQAFGGHRAAAGLRIADDQIEEFREVFGRYVSENQSSESEEPELAVDAEISLHDLTNKAVKELDWLGPFGQMHRRPIFSSSRVELVEAPGTMGGGGRHLAVKVREGSKVIRAVAFGKGDWAEEMAEEINGPFSICFSANINRFRGYENVELQLIDWKPSSSHVTSKAV</sequence>
<proteinExistence type="inferred from homology"/>
<accession>A0A5C5X881</accession>
<dbReference type="GO" id="GO:0008409">
    <property type="term" value="F:5'-3' exonuclease activity"/>
    <property type="evidence" value="ECO:0007669"/>
    <property type="project" value="InterPro"/>
</dbReference>
<keyword evidence="4 10" id="KW-0378">Hydrolase</keyword>
<dbReference type="EMBL" id="SIHI01000001">
    <property type="protein sequence ID" value="TWT59094.1"/>
    <property type="molecule type" value="Genomic_DNA"/>
</dbReference>
<dbReference type="Pfam" id="PF17768">
    <property type="entry name" value="RecJ_OB"/>
    <property type="match status" value="1"/>
</dbReference>
<comment type="caution">
    <text evidence="10">The sequence shown here is derived from an EMBL/GenBank/DDBJ whole genome shotgun (WGS) entry which is preliminary data.</text>
</comment>
<evidence type="ECO:0000256" key="6">
    <source>
        <dbReference type="SAM" id="Coils"/>
    </source>
</evidence>
<dbReference type="PANTHER" id="PTHR30255">
    <property type="entry name" value="SINGLE-STRANDED-DNA-SPECIFIC EXONUCLEASE RECJ"/>
    <property type="match status" value="1"/>
</dbReference>
<dbReference type="InterPro" id="IPR051673">
    <property type="entry name" value="SSDNA_exonuclease_RecJ"/>
</dbReference>
<feature type="domain" description="DHHA1" evidence="8">
    <location>
        <begin position="360"/>
        <end position="453"/>
    </location>
</feature>
<evidence type="ECO:0000256" key="3">
    <source>
        <dbReference type="ARBA" id="ARBA00022722"/>
    </source>
</evidence>
<evidence type="ECO:0000313" key="11">
    <source>
        <dbReference type="Proteomes" id="UP000317243"/>
    </source>
</evidence>
<name>A0A5C5X881_9PLAN</name>
<dbReference type="NCBIfam" id="TIGR00644">
    <property type="entry name" value="recJ"/>
    <property type="match status" value="1"/>
</dbReference>
<evidence type="ECO:0000259" key="8">
    <source>
        <dbReference type="Pfam" id="PF02272"/>
    </source>
</evidence>
<dbReference type="Gene3D" id="3.10.310.30">
    <property type="match status" value="1"/>
</dbReference>
<dbReference type="Gene3D" id="3.90.1640.30">
    <property type="match status" value="1"/>
</dbReference>
<dbReference type="GO" id="GO:0003676">
    <property type="term" value="F:nucleic acid binding"/>
    <property type="evidence" value="ECO:0007669"/>
    <property type="project" value="InterPro"/>
</dbReference>
<evidence type="ECO:0000256" key="1">
    <source>
        <dbReference type="ARBA" id="ARBA00005915"/>
    </source>
</evidence>
<evidence type="ECO:0000259" key="9">
    <source>
        <dbReference type="Pfam" id="PF17768"/>
    </source>
</evidence>
<keyword evidence="6" id="KW-0175">Coiled coil</keyword>
<feature type="domain" description="DDH" evidence="7">
    <location>
        <begin position="79"/>
        <end position="212"/>
    </location>
</feature>
<dbReference type="GO" id="GO:0006310">
    <property type="term" value="P:DNA recombination"/>
    <property type="evidence" value="ECO:0007669"/>
    <property type="project" value="InterPro"/>
</dbReference>
<keyword evidence="3" id="KW-0540">Nuclease</keyword>
<evidence type="ECO:0000313" key="10">
    <source>
        <dbReference type="EMBL" id="TWT59094.1"/>
    </source>
</evidence>
<organism evidence="10 11">
    <name type="scientific">Thalassoglobus neptunius</name>
    <dbReference type="NCBI Taxonomy" id="1938619"/>
    <lineage>
        <taxon>Bacteria</taxon>
        <taxon>Pseudomonadati</taxon>
        <taxon>Planctomycetota</taxon>
        <taxon>Planctomycetia</taxon>
        <taxon>Planctomycetales</taxon>
        <taxon>Planctomycetaceae</taxon>
        <taxon>Thalassoglobus</taxon>
    </lineage>
</organism>
<dbReference type="InterPro" id="IPR001667">
    <property type="entry name" value="DDH_dom"/>
</dbReference>
<dbReference type="OrthoDB" id="9809852at2"/>
<dbReference type="InterPro" id="IPR041122">
    <property type="entry name" value="RecJ_OB"/>
</dbReference>